<sequence length="124" mass="14013">MPERARTFSPGERISIGITFAREGGSEIESVEAIFAREGSNEEIRLLGDAKKEASGREEETIYSARLEAKVEPEAAPGEYRCVRLTARDRFDDDWEFADVARLDLVVRVERPPHRLEVTASDFL</sequence>
<proteinExistence type="predicted"/>
<gene>
    <name evidence="1" type="ORF">AVDCRST_MAG78-1506</name>
</gene>
<accession>A0A6J4PY77</accession>
<dbReference type="AlphaFoldDB" id="A0A6J4PY77"/>
<evidence type="ECO:0000313" key="1">
    <source>
        <dbReference type="EMBL" id="CAA9427959.1"/>
    </source>
</evidence>
<protein>
    <submittedName>
        <fullName evidence="1">Uncharacterized protein</fullName>
    </submittedName>
</protein>
<name>A0A6J4PY77_9ACTN</name>
<reference evidence="1" key="1">
    <citation type="submission" date="2020-02" db="EMBL/GenBank/DDBJ databases">
        <authorList>
            <person name="Meier V. D."/>
        </authorList>
    </citation>
    <scope>NUCLEOTIDE SEQUENCE</scope>
    <source>
        <strain evidence="1">AVDCRST_MAG78</strain>
    </source>
</reference>
<dbReference type="EMBL" id="CADCVB010000098">
    <property type="protein sequence ID" value="CAA9427959.1"/>
    <property type="molecule type" value="Genomic_DNA"/>
</dbReference>
<organism evidence="1">
    <name type="scientific">uncultured Rubrobacteraceae bacterium</name>
    <dbReference type="NCBI Taxonomy" id="349277"/>
    <lineage>
        <taxon>Bacteria</taxon>
        <taxon>Bacillati</taxon>
        <taxon>Actinomycetota</taxon>
        <taxon>Rubrobacteria</taxon>
        <taxon>Rubrobacterales</taxon>
        <taxon>Rubrobacteraceae</taxon>
        <taxon>environmental samples</taxon>
    </lineage>
</organism>